<comment type="catalytic activity">
    <reaction evidence="6">
        <text>glycolate + A = glyoxylate + AH2</text>
        <dbReference type="Rhea" id="RHEA:21264"/>
        <dbReference type="ChEBI" id="CHEBI:13193"/>
        <dbReference type="ChEBI" id="CHEBI:17499"/>
        <dbReference type="ChEBI" id="CHEBI:29805"/>
        <dbReference type="ChEBI" id="CHEBI:36655"/>
        <dbReference type="EC" id="1.1.99.14"/>
    </reaction>
</comment>
<dbReference type="Pfam" id="PF02754">
    <property type="entry name" value="CCG"/>
    <property type="match status" value="2"/>
</dbReference>
<evidence type="ECO:0000313" key="7">
    <source>
        <dbReference type="EMBL" id="BBU68319.1"/>
    </source>
</evidence>
<evidence type="ECO:0000256" key="6">
    <source>
        <dbReference type="PIRNR" id="PIRNR000139"/>
    </source>
</evidence>
<name>A0A679IDG0_9RHOO</name>
<comment type="cofactor">
    <cofactor evidence="6">
        <name>[4Fe-4S] cluster</name>
        <dbReference type="ChEBI" id="CHEBI:49883"/>
    </cofactor>
    <text evidence="6">Binds 2 [4Fe-4S] clusters.</text>
</comment>
<keyword evidence="8" id="KW-1185">Reference proteome</keyword>
<keyword evidence="1 6" id="KW-0004">4Fe-4S</keyword>
<protein>
    <recommendedName>
        <fullName evidence="6">Glycolate oxidase iron-sulfur subunit</fullName>
        <ecNumber evidence="6">1.1.99.14</ecNumber>
    </recommendedName>
</protein>
<comment type="function">
    <text evidence="6">Component of a complex that catalyzes the oxidation of glycolate to glyoxylate.</text>
</comment>
<dbReference type="InterPro" id="IPR009051">
    <property type="entry name" value="Helical_ferredxn"/>
</dbReference>
<dbReference type="OrthoDB" id="9765258at2"/>
<dbReference type="GO" id="GO:0051539">
    <property type="term" value="F:4 iron, 4 sulfur cluster binding"/>
    <property type="evidence" value="ECO:0007669"/>
    <property type="project" value="UniProtKB-UniRule"/>
</dbReference>
<gene>
    <name evidence="7" type="primary">glcF</name>
    <name evidence="7" type="ORF">ICHIAU1_06020</name>
</gene>
<dbReference type="GO" id="GO:0046872">
    <property type="term" value="F:metal ion binding"/>
    <property type="evidence" value="ECO:0007669"/>
    <property type="project" value="UniProtKB-UniRule"/>
</dbReference>
<keyword evidence="4 6" id="KW-0408">Iron</keyword>
<proteinExistence type="predicted"/>
<dbReference type="InterPro" id="IPR012257">
    <property type="entry name" value="Glc_ox_4Fe-4S"/>
</dbReference>
<dbReference type="SUPFAM" id="SSF54862">
    <property type="entry name" value="4Fe-4S ferredoxins"/>
    <property type="match status" value="1"/>
</dbReference>
<comment type="catalytic activity">
    <reaction evidence="6">
        <text>(R)-lactate + A = pyruvate + AH2</text>
        <dbReference type="Rhea" id="RHEA:15089"/>
        <dbReference type="ChEBI" id="CHEBI:13193"/>
        <dbReference type="ChEBI" id="CHEBI:15361"/>
        <dbReference type="ChEBI" id="CHEBI:16004"/>
        <dbReference type="ChEBI" id="CHEBI:17499"/>
    </reaction>
</comment>
<evidence type="ECO:0000256" key="4">
    <source>
        <dbReference type="ARBA" id="ARBA00023004"/>
    </source>
</evidence>
<dbReference type="InterPro" id="IPR004017">
    <property type="entry name" value="Cys_rich_dom"/>
</dbReference>
<evidence type="ECO:0000313" key="8">
    <source>
        <dbReference type="Proteomes" id="UP000463961"/>
    </source>
</evidence>
<sequence length="410" mass="45177">MQINITPEFRDDADIGAVKAIVNKCVHCGFCTATCPTYQVLGDELDGPRGRIYLMKQMVEGAPVTAKTQSHLDRCLTCRNCETTCPSGVRYGRLVDIGRRYVDERVVRPLSQRIERWLMRETLSRRQIFSFLHGVGRTLRPLLPATLKKKIQVAPAAGSWPAATHKTKMLLHVGCVQPALMPNVDAATARVFDKLGIELVIASDAECCGAIRQHLSDHHGAEAQMKRNIDAWWPHVENGVETIVINASGCGVMIKDYAEILAHDPAYATKAERIAKMVKDVSEILPSYQAHLSMMATTKRAGGIPERVTYHPPCTLQHGQKIRGPVEGLLGALGVTVRLCQDSHLCCGSAGTYSMLQPALSQELLGRKLTNLLKTEPQEIVSGNVGCINHLQSGTDVPVRHWIELIDRMI</sequence>
<organism evidence="7 8">
    <name type="scientific">Fluviibacter phosphoraccumulans</name>
    <dbReference type="NCBI Taxonomy" id="1751046"/>
    <lineage>
        <taxon>Bacteria</taxon>
        <taxon>Pseudomonadati</taxon>
        <taxon>Pseudomonadota</taxon>
        <taxon>Betaproteobacteria</taxon>
        <taxon>Rhodocyclales</taxon>
        <taxon>Fluviibacteraceae</taxon>
        <taxon>Fluviibacter</taxon>
    </lineage>
</organism>
<dbReference type="InterPro" id="IPR017900">
    <property type="entry name" value="4Fe4S_Fe_S_CS"/>
</dbReference>
<dbReference type="PANTHER" id="PTHR32479:SF17">
    <property type="entry name" value="GLYCOLATE OXIDASE IRON-SULFUR SUBUNIT"/>
    <property type="match status" value="1"/>
</dbReference>
<dbReference type="GO" id="GO:0019154">
    <property type="term" value="F:glycolate dehydrogenase activity"/>
    <property type="evidence" value="ECO:0007669"/>
    <property type="project" value="UniProtKB-EC"/>
</dbReference>
<evidence type="ECO:0000256" key="2">
    <source>
        <dbReference type="ARBA" id="ARBA00022723"/>
    </source>
</evidence>
<dbReference type="PROSITE" id="PS51379">
    <property type="entry name" value="4FE4S_FER_2"/>
    <property type="match status" value="2"/>
</dbReference>
<accession>A0A679IDG0</accession>
<dbReference type="PROSITE" id="PS00198">
    <property type="entry name" value="4FE4S_FER_1"/>
    <property type="match status" value="2"/>
</dbReference>
<dbReference type="InterPro" id="IPR017896">
    <property type="entry name" value="4Fe4S_Fe-S-bd"/>
</dbReference>
<dbReference type="FunFam" id="1.10.1060.10:FF:000012">
    <property type="entry name" value="Glycolate oxidase iron-sulfur subunit"/>
    <property type="match status" value="1"/>
</dbReference>
<dbReference type="AlphaFoldDB" id="A0A679IDG0"/>
<evidence type="ECO:0000256" key="1">
    <source>
        <dbReference type="ARBA" id="ARBA00022485"/>
    </source>
</evidence>
<keyword evidence="2 6" id="KW-0479">Metal-binding</keyword>
<dbReference type="EC" id="1.1.99.14" evidence="6"/>
<dbReference type="RefSeq" id="WP_162048758.1">
    <property type="nucleotide sequence ID" value="NZ_AP019011.1"/>
</dbReference>
<keyword evidence="3" id="KW-0677">Repeat</keyword>
<dbReference type="PANTHER" id="PTHR32479">
    <property type="entry name" value="GLYCOLATE OXIDASE IRON-SULFUR SUBUNIT"/>
    <property type="match status" value="1"/>
</dbReference>
<dbReference type="NCBIfam" id="NF008434">
    <property type="entry name" value="PRK11274.1"/>
    <property type="match status" value="1"/>
</dbReference>
<evidence type="ECO:0000256" key="3">
    <source>
        <dbReference type="ARBA" id="ARBA00022737"/>
    </source>
</evidence>
<dbReference type="Gene3D" id="1.10.1060.10">
    <property type="entry name" value="Alpha-helical ferredoxin"/>
    <property type="match status" value="1"/>
</dbReference>
<keyword evidence="6" id="KW-0813">Transport</keyword>
<dbReference type="EMBL" id="AP022345">
    <property type="protein sequence ID" value="BBU68319.1"/>
    <property type="molecule type" value="Genomic_DNA"/>
</dbReference>
<evidence type="ECO:0000256" key="5">
    <source>
        <dbReference type="ARBA" id="ARBA00023014"/>
    </source>
</evidence>
<dbReference type="Proteomes" id="UP000463961">
    <property type="component" value="Chromosome"/>
</dbReference>
<reference evidence="8" key="1">
    <citation type="submission" date="2020-01" db="EMBL/GenBank/DDBJ databases">
        <title>Phosphoaccumulans saitamaens gen. nov., sp. nov., a polyphosphate accumulating bacterium isolated from surface river water.</title>
        <authorList>
            <person name="Watanabe K."/>
            <person name="Suda W."/>
        </authorList>
    </citation>
    <scope>NUCLEOTIDE SEQUENCE [LARGE SCALE GENOMIC DNA]</scope>
    <source>
        <strain evidence="8">ICHIAU1</strain>
    </source>
</reference>
<dbReference type="PIRSF" id="PIRSF000139">
    <property type="entry name" value="Glc_ox_4Fe-4S"/>
    <property type="match status" value="1"/>
</dbReference>
<keyword evidence="6" id="KW-0249">Electron transport</keyword>
<dbReference type="Pfam" id="PF13183">
    <property type="entry name" value="Fer4_8"/>
    <property type="match status" value="1"/>
</dbReference>
<keyword evidence="5 6" id="KW-0411">Iron-sulfur</keyword>